<dbReference type="OrthoDB" id="9810122at2"/>
<dbReference type="KEGG" id="pacp:FAZ97_13970"/>
<evidence type="ECO:0000313" key="1">
    <source>
        <dbReference type="EMBL" id="QGZ55925.1"/>
    </source>
</evidence>
<dbReference type="AlphaFoldDB" id="A0A7Z2JAG1"/>
<dbReference type="RefSeq" id="WP_158758911.1">
    <property type="nucleotide sequence ID" value="NZ_CP046909.1"/>
</dbReference>
<gene>
    <name evidence="1" type="ORF">FAZ97_13970</name>
</gene>
<sequence length="240" mass="27532">MDIQSLRRAWTWQPQMQPHLRFPFAGAGALNRNASQAWQDIFVLSMLDGRTNGRYLEVGANYPLSNNNTALLGLAYNWQGVSIEFDPTFFGNWLKDRADHTLVLADALALDYAKALPAWFGEDTQRIDYLQLDIDPSYNTLQVLKKLPLERYRFSVITFETDAYSGDFRARAESREILHRHGYELVARDVSVLFPPVSPDPIPFEDWWVDPQVVSREKIRTLQAIDTSPLLPQDILFAVT</sequence>
<proteinExistence type="predicted"/>
<dbReference type="Proteomes" id="UP000434209">
    <property type="component" value="Chromosome 1"/>
</dbReference>
<keyword evidence="2" id="KW-1185">Reference proteome</keyword>
<reference evidence="1 2" key="1">
    <citation type="submission" date="2019-12" db="EMBL/GenBank/DDBJ databases">
        <title>Paraburkholderia acidiphila 7Q-K02 sp. nov and Paraburkholderia acidisoli DHF22 sp. nov., two strains isolated from forest soil.</title>
        <authorList>
            <person name="Gao Z."/>
            <person name="Qiu L."/>
        </authorList>
    </citation>
    <scope>NUCLEOTIDE SEQUENCE [LARGE SCALE GENOMIC DNA]</scope>
    <source>
        <strain evidence="1 2">7Q-K02</strain>
    </source>
</reference>
<organism evidence="1 2">
    <name type="scientific">Paraburkholderia acidiphila</name>
    <dbReference type="NCBI Taxonomy" id="2571747"/>
    <lineage>
        <taxon>Bacteria</taxon>
        <taxon>Pseudomonadati</taxon>
        <taxon>Pseudomonadota</taxon>
        <taxon>Betaproteobacteria</taxon>
        <taxon>Burkholderiales</taxon>
        <taxon>Burkholderiaceae</taxon>
        <taxon>Paraburkholderia</taxon>
    </lineage>
</organism>
<dbReference type="EMBL" id="CP046909">
    <property type="protein sequence ID" value="QGZ55925.1"/>
    <property type="molecule type" value="Genomic_DNA"/>
</dbReference>
<evidence type="ECO:0000313" key="2">
    <source>
        <dbReference type="Proteomes" id="UP000434209"/>
    </source>
</evidence>
<accession>A0A7Z2JAG1</accession>
<protein>
    <submittedName>
        <fullName evidence="1">Uncharacterized protein</fullName>
    </submittedName>
</protein>
<name>A0A7Z2JAG1_9BURK</name>